<dbReference type="EMBL" id="JAPDRK010000016">
    <property type="protein sequence ID" value="KAJ9605549.1"/>
    <property type="molecule type" value="Genomic_DNA"/>
</dbReference>
<evidence type="ECO:0000256" key="1">
    <source>
        <dbReference type="SAM" id="MobiDB-lite"/>
    </source>
</evidence>
<sequence>MAEVSSSEFTVKQGDVVKKEDPIGKFHYGGSAHCMVFRPKTELAAGNLVNSPPYDPNAPKDIAFRSVLAILPQPRVGTRVNRNINFPSLEMVRGLDSALDSYALLHGMDVEKQLSVPKARTPSEGSSSESLPPNVMPSSYLKYSGALRQT</sequence>
<protein>
    <submittedName>
        <fullName evidence="2">Uncharacterized protein</fullName>
    </submittedName>
</protein>
<accession>A0AA38X2D1</accession>
<dbReference type="AlphaFoldDB" id="A0AA38X2D1"/>
<comment type="caution">
    <text evidence="2">The sequence shown here is derived from an EMBL/GenBank/DDBJ whole genome shotgun (WGS) entry which is preliminary data.</text>
</comment>
<keyword evidence="3" id="KW-1185">Reference proteome</keyword>
<proteinExistence type="predicted"/>
<name>A0AA38X2D1_9EURO</name>
<feature type="region of interest" description="Disordered" evidence="1">
    <location>
        <begin position="115"/>
        <end position="150"/>
    </location>
</feature>
<reference evidence="2" key="1">
    <citation type="submission" date="2022-10" db="EMBL/GenBank/DDBJ databases">
        <title>Culturing micro-colonial fungi from biological soil crusts in the Mojave desert and describing Neophaeococcomyces mojavensis, and introducing the new genera and species Taxawa tesnikishii.</title>
        <authorList>
            <person name="Kurbessoian T."/>
            <person name="Stajich J.E."/>
        </authorList>
    </citation>
    <scope>NUCLEOTIDE SEQUENCE</scope>
    <source>
        <strain evidence="2">TK_41</strain>
    </source>
</reference>
<gene>
    <name evidence="2" type="ORF">H2200_010206</name>
</gene>
<dbReference type="Proteomes" id="UP001172673">
    <property type="component" value="Unassembled WGS sequence"/>
</dbReference>
<organism evidence="2 3">
    <name type="scientific">Cladophialophora chaetospira</name>
    <dbReference type="NCBI Taxonomy" id="386627"/>
    <lineage>
        <taxon>Eukaryota</taxon>
        <taxon>Fungi</taxon>
        <taxon>Dikarya</taxon>
        <taxon>Ascomycota</taxon>
        <taxon>Pezizomycotina</taxon>
        <taxon>Eurotiomycetes</taxon>
        <taxon>Chaetothyriomycetidae</taxon>
        <taxon>Chaetothyriales</taxon>
        <taxon>Herpotrichiellaceae</taxon>
        <taxon>Cladophialophora</taxon>
    </lineage>
</organism>
<evidence type="ECO:0000313" key="2">
    <source>
        <dbReference type="EMBL" id="KAJ9605549.1"/>
    </source>
</evidence>
<evidence type="ECO:0000313" key="3">
    <source>
        <dbReference type="Proteomes" id="UP001172673"/>
    </source>
</evidence>